<keyword evidence="4" id="KW-1185">Reference proteome</keyword>
<keyword evidence="2" id="KW-0732">Signal</keyword>
<dbReference type="Proteomes" id="UP001248067">
    <property type="component" value="Unassembled WGS sequence"/>
</dbReference>
<protein>
    <recommendedName>
        <fullName evidence="5">Lipoprotein</fullName>
    </recommendedName>
</protein>
<gene>
    <name evidence="3" type="ORF">FEQ00_06259</name>
</gene>
<dbReference type="RefSeq" id="WP_175897064.1">
    <property type="nucleotide sequence ID" value="NZ_CADFDQ010000031.1"/>
</dbReference>
<feature type="compositionally biased region" description="Low complexity" evidence="1">
    <location>
        <begin position="28"/>
        <end position="39"/>
    </location>
</feature>
<name>A0ABU2EDR7_9BURK</name>
<organism evidence="3 4">
    <name type="scientific">Burkholderia pseudomultivorans</name>
    <dbReference type="NCBI Taxonomy" id="1207504"/>
    <lineage>
        <taxon>Bacteria</taxon>
        <taxon>Pseudomonadati</taxon>
        <taxon>Pseudomonadota</taxon>
        <taxon>Betaproteobacteria</taxon>
        <taxon>Burkholderiales</taxon>
        <taxon>Burkholderiaceae</taxon>
        <taxon>Burkholderia</taxon>
        <taxon>Burkholderia cepacia complex</taxon>
    </lineage>
</organism>
<sequence length="266" mass="28609">MLKTKYALIVAAIAVLAACSKQDNSQQASTPAPASAPAAAPAPAPAPAATAVAATPAPDNTPLANYEPVDGTNGTWLTYVSVTHAGQQPAQDELLNLFSAKYYNEQDTFKKHDLIATEWPSIETNLKHYTAQNYYAVPFGGSTNLNAPQAIQITIGAQPYDFGSKSFPIGSFADAVFPNSQNVRLVVSEDTSRFTQIKVEDEALARQIEQLRTSGMLSLRGLLYLRVDNVQNGNQVHATLQHVHIDVYDKPSYLNGGGKLVTSFDL</sequence>
<feature type="chain" id="PRO_5045567246" description="Lipoprotein" evidence="2">
    <location>
        <begin position="18"/>
        <end position="266"/>
    </location>
</feature>
<evidence type="ECO:0008006" key="5">
    <source>
        <dbReference type="Google" id="ProtNLM"/>
    </source>
</evidence>
<accession>A0ABU2EDR7</accession>
<feature type="signal peptide" evidence="2">
    <location>
        <begin position="1"/>
        <end position="17"/>
    </location>
</feature>
<feature type="compositionally biased region" description="Low complexity" evidence="1">
    <location>
        <begin position="47"/>
        <end position="58"/>
    </location>
</feature>
<evidence type="ECO:0000313" key="4">
    <source>
        <dbReference type="Proteomes" id="UP001248067"/>
    </source>
</evidence>
<proteinExistence type="predicted"/>
<dbReference type="PROSITE" id="PS51257">
    <property type="entry name" value="PROKAR_LIPOPROTEIN"/>
    <property type="match status" value="1"/>
</dbReference>
<comment type="caution">
    <text evidence="3">The sequence shown here is derived from an EMBL/GenBank/DDBJ whole genome shotgun (WGS) entry which is preliminary data.</text>
</comment>
<dbReference type="EMBL" id="VJSY01000071">
    <property type="protein sequence ID" value="MDR8757799.1"/>
    <property type="molecule type" value="Genomic_DNA"/>
</dbReference>
<reference evidence="3 4" key="1">
    <citation type="submission" date="2019-06" db="EMBL/GenBank/DDBJ databases">
        <title>Evolution of Burkholderia multivorans in the lungs of Cystic Fibrosis patients.</title>
        <authorList>
            <person name="Moreira L.M."/>
        </authorList>
    </citation>
    <scope>NUCLEOTIDE SEQUENCE [LARGE SCALE GENOMIC DNA]</scope>
    <source>
        <strain evidence="3 4">VC13239</strain>
    </source>
</reference>
<evidence type="ECO:0000256" key="1">
    <source>
        <dbReference type="SAM" id="MobiDB-lite"/>
    </source>
</evidence>
<feature type="region of interest" description="Disordered" evidence="1">
    <location>
        <begin position="25"/>
        <end position="68"/>
    </location>
</feature>
<evidence type="ECO:0000313" key="3">
    <source>
        <dbReference type="EMBL" id="MDR8757799.1"/>
    </source>
</evidence>
<evidence type="ECO:0000256" key="2">
    <source>
        <dbReference type="SAM" id="SignalP"/>
    </source>
</evidence>